<protein>
    <recommendedName>
        <fullName evidence="1">Transcriptional regulator SgrR N-terminal HTH domain-containing protein</fullName>
    </recommendedName>
</protein>
<comment type="caution">
    <text evidence="2">The sequence shown here is derived from an EMBL/GenBank/DDBJ whole genome shotgun (WGS) entry which is preliminary data.</text>
</comment>
<organism evidence="2 3">
    <name type="scientific">Macrococcus epidermidis</name>
    <dbReference type="NCBI Taxonomy" id="1902580"/>
    <lineage>
        <taxon>Bacteria</taxon>
        <taxon>Bacillati</taxon>
        <taxon>Bacillota</taxon>
        <taxon>Bacilli</taxon>
        <taxon>Bacillales</taxon>
        <taxon>Staphylococcaceae</taxon>
        <taxon>Macrococcus</taxon>
    </lineage>
</organism>
<sequence length="513" mass="60564">MVDVDEKLLKLYLYMQHNDFSRDAVSDFLEISSRQLSRLMNKWSEDGFILFNSGLGRGNATQIDFLKNIEAEFINHLIRNLEDYDVQQLQSIMALDMSVNSKRILRLCIEEVLYSRRDFSVEQFNFIDYLYRIPERIHPLEPLDVALVTVLSNVGERLYNVKGNEVTKTLVIFDEWIGNDLIIHLQRDIHFSNGDLLFAYNVVQVLTDLIEAKADLPGLNDVLSVEVVDTFKLKISMRKKSDLIKYILSQDFATIYKVKANKILFTGPYFVHSLKPDILMLKLNPYYTTKIPDITDVWLINDLNQYQDFVQRKDLKEEHTRIRYSMDFLTINPNCHMTLEERKRLARIILGEEQPEVFIDKLRMLAIKGSRYTVSKVIETLNACVKSFEYIEVTIEDYIAKPLESFDVDVVMMNEALPMHQKYFNLLLSEKFSTWIKHYKESEYLQYIYQHKSIDYWRYAEHNYEQFLIQNGLIVILDYYGKKVLTMDSFKDYEVTDFGVVKYDSIISVEEEK</sequence>
<proteinExistence type="predicted"/>
<dbReference type="InterPro" id="IPR025370">
    <property type="entry name" value="SgrR_HTH_N"/>
</dbReference>
<evidence type="ECO:0000313" key="2">
    <source>
        <dbReference type="EMBL" id="RAK43800.1"/>
    </source>
</evidence>
<name>A0A327ZN36_9STAP</name>
<dbReference type="Gene3D" id="3.40.190.10">
    <property type="entry name" value="Periplasmic binding protein-like II"/>
    <property type="match status" value="1"/>
</dbReference>
<evidence type="ECO:0000313" key="3">
    <source>
        <dbReference type="Proteomes" id="UP000249808"/>
    </source>
</evidence>
<keyword evidence="3" id="KW-1185">Reference proteome</keyword>
<dbReference type="EMBL" id="PZJH01000008">
    <property type="protein sequence ID" value="RAK43800.1"/>
    <property type="molecule type" value="Genomic_DNA"/>
</dbReference>
<dbReference type="RefSeq" id="WP_111717031.1">
    <property type="nucleotide sequence ID" value="NZ_JBHSSR010000005.1"/>
</dbReference>
<feature type="domain" description="Transcriptional regulator SgrR N-terminal HTH" evidence="1">
    <location>
        <begin position="15"/>
        <end position="96"/>
    </location>
</feature>
<dbReference type="Pfam" id="PF12793">
    <property type="entry name" value="SgrR_N"/>
    <property type="match status" value="1"/>
</dbReference>
<accession>A0A327ZN36</accession>
<dbReference type="Proteomes" id="UP000249808">
    <property type="component" value="Unassembled WGS sequence"/>
</dbReference>
<evidence type="ECO:0000259" key="1">
    <source>
        <dbReference type="Pfam" id="PF12793"/>
    </source>
</evidence>
<dbReference type="SUPFAM" id="SSF53850">
    <property type="entry name" value="Periplasmic binding protein-like II"/>
    <property type="match status" value="1"/>
</dbReference>
<reference evidence="2 3" key="1">
    <citation type="journal article" date="2018" name="Front. Microbiol.">
        <title>Description and Comparative Genomics of Macrococcus caseolyticus subsp. hominis subsp. nov., Macrococcus goetzii sp. nov., Macrococcus epidermidis sp. nov., and Macrococcus bohemicus sp. nov., Novel Macrococci From Human Clinical Material With Virulence Potential and Suspected Uptake of Foreign DNA by Natural Transformation.</title>
        <authorList>
            <person name="Maslanova I."/>
            <person name="Wertheimer Z."/>
            <person name="Sedlacek I."/>
            <person name="Svec P."/>
            <person name="Indrakova A."/>
            <person name="Kovarovic V."/>
            <person name="Schumann P."/>
            <person name="Sproer C."/>
            <person name="Kralova S."/>
            <person name="Sedo O."/>
            <person name="Kristofova L."/>
            <person name="Vrbovska V."/>
            <person name="Fuzik T."/>
            <person name="Petras P."/>
            <person name="Zdrahal Z."/>
            <person name="Ruzickova V."/>
            <person name="Doskar J."/>
            <person name="Pantucek R."/>
        </authorList>
    </citation>
    <scope>NUCLEOTIDE SEQUENCE [LARGE SCALE GENOMIC DNA]</scope>
    <source>
        <strain evidence="2 3">01/688</strain>
    </source>
</reference>
<dbReference type="AlphaFoldDB" id="A0A327ZN36"/>
<gene>
    <name evidence="2" type="ORF">BHU61_11535</name>
</gene>